<dbReference type="GO" id="GO:0005829">
    <property type="term" value="C:cytosol"/>
    <property type="evidence" value="ECO:0007669"/>
    <property type="project" value="TreeGrafter"/>
</dbReference>
<proteinExistence type="predicted"/>
<evidence type="ECO:0000313" key="1">
    <source>
        <dbReference type="EMBL" id="ABM77406.1"/>
    </source>
</evidence>
<dbReference type="PANTHER" id="PTHR30160">
    <property type="entry name" value="TETRAACYLDISACCHARIDE 4'-KINASE-RELATED"/>
    <property type="match status" value="1"/>
</dbReference>
<dbReference type="STRING" id="59922.P9303_06541"/>
<keyword evidence="1" id="KW-0808">Transferase</keyword>
<dbReference type="CAZy" id="GT9">
    <property type="family name" value="Glycosyltransferase Family 9"/>
</dbReference>
<accession>A2C7E6</accession>
<dbReference type="EMBL" id="CP000554">
    <property type="protein sequence ID" value="ABM77406.1"/>
    <property type="molecule type" value="Genomic_DNA"/>
</dbReference>
<name>A2C7E6_PROM3</name>
<dbReference type="AlphaFoldDB" id="A2C7E6"/>
<dbReference type="GO" id="GO:0008713">
    <property type="term" value="F:ADP-heptose-lipopolysaccharide heptosyltransferase activity"/>
    <property type="evidence" value="ECO:0007669"/>
    <property type="project" value="TreeGrafter"/>
</dbReference>
<sequence length="352" mass="37660">MPTQVIESAPITASIVQARTGRPARGKSNLLRSAPIRLPLPAATINRCICASCRKQAETSSIQSARNASASGSMRVLALSPGPLIQQLQRLPALAAAANQLQGKLQLACDPTHQALWSLLPAIEKVIPIAFDSSPSLADWTNLLGSVREGDFQVCFNFAQGQQVNLMLSMSHIPIRVAEQGFARTALVKPSKGWPAQQLDCYLQAIGLTLDADSFRLFLPDDSLQKVRDQHPTGEGPLLLLAPNGNDGDWPTQQWLALPNAIKGKLPNLRSITLPLKAPLIHRAAEVACADVVLSSCPITQLLAVYTGVPLVALGTPADALPKRDEIRCLGASHADINSINQQEVLNALGFQ</sequence>
<dbReference type="KEGG" id="pmf:P9303_06541"/>
<evidence type="ECO:0000313" key="2">
    <source>
        <dbReference type="Proteomes" id="UP000002274"/>
    </source>
</evidence>
<dbReference type="PANTHER" id="PTHR30160:SF7">
    <property type="entry name" value="ADP-HEPTOSE--LPS HEPTOSYLTRANSFERASE 2"/>
    <property type="match status" value="1"/>
</dbReference>
<dbReference type="SUPFAM" id="SSF53756">
    <property type="entry name" value="UDP-Glycosyltransferase/glycogen phosphorylase"/>
    <property type="match status" value="1"/>
</dbReference>
<dbReference type="InterPro" id="IPR051199">
    <property type="entry name" value="LPS_LOS_Heptosyltrfase"/>
</dbReference>
<dbReference type="HOGENOM" id="CLU_067554_0_0_3"/>
<dbReference type="Gene3D" id="3.40.50.2000">
    <property type="entry name" value="Glycogen Phosphorylase B"/>
    <property type="match status" value="1"/>
</dbReference>
<dbReference type="Proteomes" id="UP000002274">
    <property type="component" value="Chromosome"/>
</dbReference>
<gene>
    <name evidence="1" type="ordered locus">P9303_06541</name>
</gene>
<protein>
    <submittedName>
        <fullName evidence="1">ADP-heptose:LPS heptosyltransferase</fullName>
    </submittedName>
</protein>
<reference evidence="1 2" key="1">
    <citation type="journal article" date="2007" name="PLoS Genet.">
        <title>Patterns and implications of gene gain and loss in the evolution of Prochlorococcus.</title>
        <authorList>
            <person name="Kettler G.C."/>
            <person name="Martiny A.C."/>
            <person name="Huang K."/>
            <person name="Zucker J."/>
            <person name="Coleman M.L."/>
            <person name="Rodrigue S."/>
            <person name="Chen F."/>
            <person name="Lapidus A."/>
            <person name="Ferriera S."/>
            <person name="Johnson J."/>
            <person name="Steglich C."/>
            <person name="Church G.M."/>
            <person name="Richardson P."/>
            <person name="Chisholm S.W."/>
        </authorList>
    </citation>
    <scope>NUCLEOTIDE SEQUENCE [LARGE SCALE GENOMIC DNA]</scope>
    <source>
        <strain evidence="1 2">MIT 9303</strain>
    </source>
</reference>
<dbReference type="GO" id="GO:0009244">
    <property type="term" value="P:lipopolysaccharide core region biosynthetic process"/>
    <property type="evidence" value="ECO:0007669"/>
    <property type="project" value="TreeGrafter"/>
</dbReference>
<organism evidence="1 2">
    <name type="scientific">Prochlorococcus marinus (strain MIT 9303)</name>
    <dbReference type="NCBI Taxonomy" id="59922"/>
    <lineage>
        <taxon>Bacteria</taxon>
        <taxon>Bacillati</taxon>
        <taxon>Cyanobacteriota</taxon>
        <taxon>Cyanophyceae</taxon>
        <taxon>Synechococcales</taxon>
        <taxon>Prochlorococcaceae</taxon>
        <taxon>Prochlorococcus</taxon>
    </lineage>
</organism>